<feature type="compositionally biased region" description="Basic and acidic residues" evidence="1">
    <location>
        <begin position="1"/>
        <end position="29"/>
    </location>
</feature>
<protein>
    <submittedName>
        <fullName evidence="2">Uncharacterized protein</fullName>
    </submittedName>
</protein>
<dbReference type="EMBL" id="RHFK02000016">
    <property type="protein sequence ID" value="TWW64262.1"/>
    <property type="molecule type" value="Genomic_DNA"/>
</dbReference>
<name>A0A5C6N9U8_9TELE</name>
<sequence>MGGWVEREERRGEEEERRGEERRGEERRAFPSGVTEACQLHHCELILRFIFAHHHQQIISNLICGS</sequence>
<accession>A0A5C6N9U8</accession>
<feature type="region of interest" description="Disordered" evidence="1">
    <location>
        <begin position="1"/>
        <end position="31"/>
    </location>
</feature>
<dbReference type="Proteomes" id="UP000324091">
    <property type="component" value="Chromosome 3"/>
</dbReference>
<evidence type="ECO:0000256" key="1">
    <source>
        <dbReference type="SAM" id="MobiDB-lite"/>
    </source>
</evidence>
<organism evidence="2 3">
    <name type="scientific">Takifugu flavidus</name>
    <name type="common">sansaifugu</name>
    <dbReference type="NCBI Taxonomy" id="433684"/>
    <lineage>
        <taxon>Eukaryota</taxon>
        <taxon>Metazoa</taxon>
        <taxon>Chordata</taxon>
        <taxon>Craniata</taxon>
        <taxon>Vertebrata</taxon>
        <taxon>Euteleostomi</taxon>
        <taxon>Actinopterygii</taxon>
        <taxon>Neopterygii</taxon>
        <taxon>Teleostei</taxon>
        <taxon>Neoteleostei</taxon>
        <taxon>Acanthomorphata</taxon>
        <taxon>Eupercaria</taxon>
        <taxon>Tetraodontiformes</taxon>
        <taxon>Tetradontoidea</taxon>
        <taxon>Tetraodontidae</taxon>
        <taxon>Takifugu</taxon>
    </lineage>
</organism>
<comment type="caution">
    <text evidence="2">The sequence shown here is derived from an EMBL/GenBank/DDBJ whole genome shotgun (WGS) entry which is preliminary data.</text>
</comment>
<evidence type="ECO:0000313" key="3">
    <source>
        <dbReference type="Proteomes" id="UP000324091"/>
    </source>
</evidence>
<gene>
    <name evidence="2" type="ORF">D4764_03G0012700</name>
</gene>
<reference evidence="2 3" key="1">
    <citation type="submission" date="2019-04" db="EMBL/GenBank/DDBJ databases">
        <title>Chromosome genome assembly for Takifugu flavidus.</title>
        <authorList>
            <person name="Xiao S."/>
        </authorList>
    </citation>
    <scope>NUCLEOTIDE SEQUENCE [LARGE SCALE GENOMIC DNA]</scope>
    <source>
        <strain evidence="2">HTHZ2018</strain>
        <tissue evidence="2">Muscle</tissue>
    </source>
</reference>
<proteinExistence type="predicted"/>
<dbReference type="AlphaFoldDB" id="A0A5C6N9U8"/>
<keyword evidence="3" id="KW-1185">Reference proteome</keyword>
<evidence type="ECO:0000313" key="2">
    <source>
        <dbReference type="EMBL" id="TWW64262.1"/>
    </source>
</evidence>